<evidence type="ECO:0000259" key="1">
    <source>
        <dbReference type="Pfam" id="PF00561"/>
    </source>
</evidence>
<dbReference type="RefSeq" id="WP_272460282.1">
    <property type="nucleotide sequence ID" value="NZ_JAPFQL010000001.1"/>
</dbReference>
<keyword evidence="2" id="KW-0378">Hydrolase</keyword>
<dbReference type="InterPro" id="IPR029058">
    <property type="entry name" value="AB_hydrolase_fold"/>
</dbReference>
<sequence length="422" mass="45757">MKLRQLVTRPVLIAGAAGGGSAVGAAAGSVAAAAWFARRVLTPDELQPDDVAIVAHDAESVTFASGPDPDVRGRYGVWLDGGAGHARVGRILEHDELAGTVRRELIAVDRGTLQVGPARWNQYYYWDRPSISLGLPDEDLVVSSDVGALPGWVVRPAETSRSGDWAILVHGRGARKEETLRAVPVLRRAGWTCLVAAYRNDRDAPRGPDGRYNLGLSEWRDVEAAIAAAVARGAQRIVLFGWSMGGAIVLQTLHRSRHADRIVGVCLDSAVIDWDAVLRHHGRLNHLPSPLVRVARSLMGSPRGRSLVGLIEPIDLAHTDWVARADELDVPILLIHSTGDTVVPFAPAAALAERRPDIVRFEPWHRARHCREWNYDSQRWELAVSSFVGGLPERPDMLQRHGRSPAIAGAPAGGLTARHDIG</sequence>
<dbReference type="Proteomes" id="UP001150259">
    <property type="component" value="Unassembled WGS sequence"/>
</dbReference>
<comment type="caution">
    <text evidence="2">The sequence shown here is derived from an EMBL/GenBank/DDBJ whole genome shotgun (WGS) entry which is preliminary data.</text>
</comment>
<evidence type="ECO:0000313" key="3">
    <source>
        <dbReference type="Proteomes" id="UP001150259"/>
    </source>
</evidence>
<dbReference type="EMBL" id="JAPFQL010000001">
    <property type="protein sequence ID" value="MDC5695740.1"/>
    <property type="molecule type" value="Genomic_DNA"/>
</dbReference>
<dbReference type="Pfam" id="PF00561">
    <property type="entry name" value="Abhydrolase_1"/>
    <property type="match status" value="1"/>
</dbReference>
<name>A0ABT5GD76_9MICO</name>
<reference evidence="2 3" key="1">
    <citation type="submission" date="2022-11" db="EMBL/GenBank/DDBJ databases">
        <title>Anaerobic phenanthrene biodegradation by a DNRA strain PheN6.</title>
        <authorList>
            <person name="Zhang Z."/>
        </authorList>
    </citation>
    <scope>NUCLEOTIDE SEQUENCE [LARGE SCALE GENOMIC DNA]</scope>
    <source>
        <strain evidence="2 3">PheN6</strain>
    </source>
</reference>
<keyword evidence="3" id="KW-1185">Reference proteome</keyword>
<proteinExistence type="predicted"/>
<dbReference type="SUPFAM" id="SSF53474">
    <property type="entry name" value="alpha/beta-Hydrolases"/>
    <property type="match status" value="1"/>
</dbReference>
<dbReference type="InterPro" id="IPR000073">
    <property type="entry name" value="AB_hydrolase_1"/>
</dbReference>
<evidence type="ECO:0000313" key="2">
    <source>
        <dbReference type="EMBL" id="MDC5695740.1"/>
    </source>
</evidence>
<dbReference type="GO" id="GO:0016787">
    <property type="term" value="F:hydrolase activity"/>
    <property type="evidence" value="ECO:0007669"/>
    <property type="project" value="UniProtKB-KW"/>
</dbReference>
<protein>
    <submittedName>
        <fullName evidence="2">Alpha/beta fold hydrolase</fullName>
    </submittedName>
</protein>
<organism evidence="2 3">
    <name type="scientific">Intrasporangium calvum</name>
    <dbReference type="NCBI Taxonomy" id="53358"/>
    <lineage>
        <taxon>Bacteria</taxon>
        <taxon>Bacillati</taxon>
        <taxon>Actinomycetota</taxon>
        <taxon>Actinomycetes</taxon>
        <taxon>Micrococcales</taxon>
        <taxon>Intrasporangiaceae</taxon>
        <taxon>Intrasporangium</taxon>
    </lineage>
</organism>
<gene>
    <name evidence="2" type="ORF">OO014_00605</name>
</gene>
<feature type="domain" description="AB hydrolase-1" evidence="1">
    <location>
        <begin position="167"/>
        <end position="278"/>
    </location>
</feature>
<dbReference type="Gene3D" id="3.40.50.1820">
    <property type="entry name" value="alpha/beta hydrolase"/>
    <property type="match status" value="1"/>
</dbReference>
<accession>A0ABT5GD76</accession>